<comment type="caution">
    <text evidence="7">The sequence shown here is derived from an EMBL/GenBank/DDBJ whole genome shotgun (WGS) entry which is preliminary data.</text>
</comment>
<evidence type="ECO:0000313" key="8">
    <source>
        <dbReference type="Proteomes" id="UP000235965"/>
    </source>
</evidence>
<keyword evidence="4 6" id="KW-1133">Transmembrane helix</keyword>
<evidence type="ECO:0000313" key="7">
    <source>
        <dbReference type="EMBL" id="PNF24722.1"/>
    </source>
</evidence>
<feature type="transmembrane region" description="Helical" evidence="6">
    <location>
        <begin position="198"/>
        <end position="220"/>
    </location>
</feature>
<evidence type="ECO:0000256" key="3">
    <source>
        <dbReference type="ARBA" id="ARBA00022692"/>
    </source>
</evidence>
<dbReference type="STRING" id="105785.A0A2J7Q815"/>
<dbReference type="GO" id="GO:0005886">
    <property type="term" value="C:plasma membrane"/>
    <property type="evidence" value="ECO:0007669"/>
    <property type="project" value="UniProtKB-SubCell"/>
</dbReference>
<keyword evidence="6" id="KW-0807">Transducer</keyword>
<comment type="similarity">
    <text evidence="6">Belongs to the insect chemoreceptor superfamily. Gustatory receptor (GR) family.</text>
</comment>
<gene>
    <name evidence="7" type="ORF">B7P43_G16644</name>
</gene>
<evidence type="ECO:0000256" key="2">
    <source>
        <dbReference type="ARBA" id="ARBA00022475"/>
    </source>
</evidence>
<accession>A0A2J7Q815</accession>
<dbReference type="GO" id="GO:0007165">
    <property type="term" value="P:signal transduction"/>
    <property type="evidence" value="ECO:0007669"/>
    <property type="project" value="UniProtKB-KW"/>
</dbReference>
<keyword evidence="2 6" id="KW-1003">Cell membrane</keyword>
<dbReference type="OrthoDB" id="6625921at2759"/>
<comment type="subcellular location">
    <subcellularLocation>
        <location evidence="1 6">Cell membrane</location>
        <topology evidence="1 6">Multi-pass membrane protein</topology>
    </subcellularLocation>
</comment>
<evidence type="ECO:0000256" key="5">
    <source>
        <dbReference type="ARBA" id="ARBA00023136"/>
    </source>
</evidence>
<dbReference type="Proteomes" id="UP000235965">
    <property type="component" value="Unassembled WGS sequence"/>
</dbReference>
<dbReference type="InterPro" id="IPR013604">
    <property type="entry name" value="7TM_chemorcpt"/>
</dbReference>
<reference evidence="7 8" key="1">
    <citation type="submission" date="2017-12" db="EMBL/GenBank/DDBJ databases">
        <title>Hemimetabolous genomes reveal molecular basis of termite eusociality.</title>
        <authorList>
            <person name="Harrison M.C."/>
            <person name="Jongepier E."/>
            <person name="Robertson H.M."/>
            <person name="Arning N."/>
            <person name="Bitard-Feildel T."/>
            <person name="Chao H."/>
            <person name="Childers C.P."/>
            <person name="Dinh H."/>
            <person name="Doddapaneni H."/>
            <person name="Dugan S."/>
            <person name="Gowin J."/>
            <person name="Greiner C."/>
            <person name="Han Y."/>
            <person name="Hu H."/>
            <person name="Hughes D.S.T."/>
            <person name="Huylmans A.-K."/>
            <person name="Kemena C."/>
            <person name="Kremer L.P.M."/>
            <person name="Lee S.L."/>
            <person name="Lopez-Ezquerra A."/>
            <person name="Mallet L."/>
            <person name="Monroy-Kuhn J.M."/>
            <person name="Moser A."/>
            <person name="Murali S.C."/>
            <person name="Muzny D.M."/>
            <person name="Otani S."/>
            <person name="Piulachs M.-D."/>
            <person name="Poelchau M."/>
            <person name="Qu J."/>
            <person name="Schaub F."/>
            <person name="Wada-Katsumata A."/>
            <person name="Worley K.C."/>
            <person name="Xie Q."/>
            <person name="Ylla G."/>
            <person name="Poulsen M."/>
            <person name="Gibbs R.A."/>
            <person name="Schal C."/>
            <person name="Richards S."/>
            <person name="Belles X."/>
            <person name="Korb J."/>
            <person name="Bornberg-Bauer E."/>
        </authorList>
    </citation>
    <scope>NUCLEOTIDE SEQUENCE [LARGE SCALE GENOMIC DNA]</scope>
    <source>
        <tissue evidence="7">Whole body</tissue>
    </source>
</reference>
<dbReference type="Pfam" id="PF08395">
    <property type="entry name" value="7tm_7"/>
    <property type="match status" value="1"/>
</dbReference>
<comment type="caution">
    <text evidence="6">Lacks conserved residue(s) required for the propagation of feature annotation.</text>
</comment>
<sequence>PAMLWSLCMYSGLLTALWFGYSHNFTDALGEQSFDTAVMGYLDVAYHLIDLAIPLNNWREAQRFASYMTSWTAFQSHYRVVTGRVLEVNFRRRATVFSVLLVIVMCGRETVYQVLENNVDNYLVLLTYWYQALLRDTMGLTWYLLCSLLKKTTQSLAVSFQKAGDVDTAVRPSLVVARYKGLWLQLSRLVRQTGVATCYTYGFYVLYLFLMLTVSIYGVFSTLAAGPQLSLVYLIGDSIITGIQLFVVCDGASSVSREVGLKFQGRLLDIREMHMSDKVAKEVDAFLMTIDVCPPEINFGGYVTVNRGILPSVCITVNTILLNKMSASRRVTGNGRCKAYLLGATLTHSPIITSSIEIYKRGASESSAKWALSMKIKDSSRVRDYCWQIHLPAE</sequence>
<keyword evidence="8" id="KW-1185">Reference proteome</keyword>
<proteinExistence type="inferred from homology"/>
<keyword evidence="6" id="KW-0675">Receptor</keyword>
<keyword evidence="3 6" id="KW-0812">Transmembrane</keyword>
<protein>
    <recommendedName>
        <fullName evidence="6">Gustatory receptor</fullName>
    </recommendedName>
</protein>
<evidence type="ECO:0000256" key="1">
    <source>
        <dbReference type="ARBA" id="ARBA00004651"/>
    </source>
</evidence>
<dbReference type="InParanoid" id="A0A2J7Q815"/>
<comment type="function">
    <text evidence="6">Gustatory receptor which mediates acceptance or avoidance behavior, depending on its substrates.</text>
</comment>
<feature type="non-terminal residue" evidence="7">
    <location>
        <position position="1"/>
    </location>
</feature>
<keyword evidence="5 6" id="KW-0472">Membrane</keyword>
<name>A0A2J7Q815_9NEOP</name>
<dbReference type="GO" id="GO:0050909">
    <property type="term" value="P:sensory perception of taste"/>
    <property type="evidence" value="ECO:0007669"/>
    <property type="project" value="InterPro"/>
</dbReference>
<evidence type="ECO:0000256" key="4">
    <source>
        <dbReference type="ARBA" id="ARBA00022989"/>
    </source>
</evidence>
<organism evidence="7 8">
    <name type="scientific">Cryptotermes secundus</name>
    <dbReference type="NCBI Taxonomy" id="105785"/>
    <lineage>
        <taxon>Eukaryota</taxon>
        <taxon>Metazoa</taxon>
        <taxon>Ecdysozoa</taxon>
        <taxon>Arthropoda</taxon>
        <taxon>Hexapoda</taxon>
        <taxon>Insecta</taxon>
        <taxon>Pterygota</taxon>
        <taxon>Neoptera</taxon>
        <taxon>Polyneoptera</taxon>
        <taxon>Dictyoptera</taxon>
        <taxon>Blattodea</taxon>
        <taxon>Blattoidea</taxon>
        <taxon>Termitoidae</taxon>
        <taxon>Kalotermitidae</taxon>
        <taxon>Cryptotermitinae</taxon>
        <taxon>Cryptotermes</taxon>
    </lineage>
</organism>
<evidence type="ECO:0000256" key="6">
    <source>
        <dbReference type="RuleBase" id="RU363108"/>
    </source>
</evidence>
<dbReference type="AlphaFoldDB" id="A0A2J7Q815"/>
<dbReference type="EMBL" id="NEVH01016978">
    <property type="protein sequence ID" value="PNF24722.1"/>
    <property type="molecule type" value="Genomic_DNA"/>
</dbReference>